<feature type="region of interest" description="Disordered" evidence="1">
    <location>
        <begin position="386"/>
        <end position="455"/>
    </location>
</feature>
<name>A0A0D7BSV1_9AGAR</name>
<feature type="compositionally biased region" description="Low complexity" evidence="1">
    <location>
        <begin position="287"/>
        <end position="302"/>
    </location>
</feature>
<dbReference type="PANTHER" id="PTHR38701">
    <property type="entry name" value="CHROMOSOME 8, WHOLE GENOME SHOTGUN SEQUENCE"/>
    <property type="match status" value="1"/>
</dbReference>
<dbReference type="EMBL" id="KN880435">
    <property type="protein sequence ID" value="KIY73492.1"/>
    <property type="molecule type" value="Genomic_DNA"/>
</dbReference>
<dbReference type="AlphaFoldDB" id="A0A0D7BSV1"/>
<feature type="compositionally biased region" description="Polar residues" evidence="1">
    <location>
        <begin position="12"/>
        <end position="27"/>
    </location>
</feature>
<feature type="region of interest" description="Disordered" evidence="1">
    <location>
        <begin position="515"/>
        <end position="567"/>
    </location>
</feature>
<dbReference type="PANTHER" id="PTHR38701:SF1">
    <property type="entry name" value="UP-REGULATED DURING SEPTATION PROTEIN 1 DOMAIN-CONTAINING PROTEIN"/>
    <property type="match status" value="1"/>
</dbReference>
<dbReference type="OrthoDB" id="2555519at2759"/>
<feature type="compositionally biased region" description="Polar residues" evidence="1">
    <location>
        <begin position="150"/>
        <end position="161"/>
    </location>
</feature>
<feature type="compositionally biased region" description="Polar residues" evidence="1">
    <location>
        <begin position="308"/>
        <end position="324"/>
    </location>
</feature>
<sequence>MEVDTRRKVTAKVTSYNGTPSSSNIRTTGIRPPSPVKRGVSPAPSPVMRPKAKINSSATPQSLTRKPSKITSSLSAASTPRAGSPAVFKPSPRINPNVQSSKPRLLTATNRPTSSTPGTPVHSPYSALSRAAPMLSFPTSNPPSPHRRTSSASFVRNGANSPQPPSAMLPSPASDSFTDNDRVDTPPRIKSKVSSMARQVDTLSPTPSSMSRARAPSISSSVSMGSQASTSVVDASTPRYDSFRAKRSPPPHHSYQPFPRDEGFAKPKSPPSRIDPVLIPLPPHSPPMSSVSMSSRSSVSRSSRAESTDSGNGNPRSANGNSIRNALETLLQFSSGTEDESSDGSGSERKDDDKTRERRVKAKTNRQMEDLEISNRSLLAINATLEATKHRQAKEIRELRRKLRESRLILPPSTYRTIKSRDPKDEDTDEGEDEEGEEDDDPNDESPMSKGDQTYQRVKVLLDNLIQDGQRALESKPADFLVADAQYGGKVLSAAELRDLEGDGDISIRTEVSIVDEEDEEGLESEDEVAEMTLLPDSESPSPRLLSPNYIATPPPSRKSPPNGRQW</sequence>
<evidence type="ECO:0000256" key="1">
    <source>
        <dbReference type="SAM" id="MobiDB-lite"/>
    </source>
</evidence>
<feature type="region of interest" description="Disordered" evidence="1">
    <location>
        <begin position="1"/>
        <end position="372"/>
    </location>
</feature>
<feature type="compositionally biased region" description="Basic and acidic residues" evidence="1">
    <location>
        <begin position="387"/>
        <end position="398"/>
    </location>
</feature>
<keyword evidence="3" id="KW-1185">Reference proteome</keyword>
<accession>A0A0D7BSV1</accession>
<gene>
    <name evidence="2" type="ORF">CYLTODRAFT_485343</name>
</gene>
<organism evidence="2 3">
    <name type="scientific">Cylindrobasidium torrendii FP15055 ss-10</name>
    <dbReference type="NCBI Taxonomy" id="1314674"/>
    <lineage>
        <taxon>Eukaryota</taxon>
        <taxon>Fungi</taxon>
        <taxon>Dikarya</taxon>
        <taxon>Basidiomycota</taxon>
        <taxon>Agaricomycotina</taxon>
        <taxon>Agaricomycetes</taxon>
        <taxon>Agaricomycetidae</taxon>
        <taxon>Agaricales</taxon>
        <taxon>Marasmiineae</taxon>
        <taxon>Physalacriaceae</taxon>
        <taxon>Cylindrobasidium</taxon>
    </lineage>
</organism>
<feature type="compositionally biased region" description="Acidic residues" evidence="1">
    <location>
        <begin position="425"/>
        <end position="444"/>
    </location>
</feature>
<reference evidence="2 3" key="1">
    <citation type="journal article" date="2015" name="Fungal Genet. Biol.">
        <title>Evolution of novel wood decay mechanisms in Agaricales revealed by the genome sequences of Fistulina hepatica and Cylindrobasidium torrendii.</title>
        <authorList>
            <person name="Floudas D."/>
            <person name="Held B.W."/>
            <person name="Riley R."/>
            <person name="Nagy L.G."/>
            <person name="Koehler G."/>
            <person name="Ransdell A.S."/>
            <person name="Younus H."/>
            <person name="Chow J."/>
            <person name="Chiniquy J."/>
            <person name="Lipzen A."/>
            <person name="Tritt A."/>
            <person name="Sun H."/>
            <person name="Haridas S."/>
            <person name="LaButti K."/>
            <person name="Ohm R.A."/>
            <person name="Kues U."/>
            <person name="Blanchette R.A."/>
            <person name="Grigoriev I.V."/>
            <person name="Minto R.E."/>
            <person name="Hibbett D.S."/>
        </authorList>
    </citation>
    <scope>NUCLEOTIDE SEQUENCE [LARGE SCALE GENOMIC DNA]</scope>
    <source>
        <strain evidence="2 3">FP15055 ss-10</strain>
    </source>
</reference>
<feature type="compositionally biased region" description="Acidic residues" evidence="1">
    <location>
        <begin position="515"/>
        <end position="530"/>
    </location>
</feature>
<proteinExistence type="predicted"/>
<evidence type="ECO:0000313" key="2">
    <source>
        <dbReference type="EMBL" id="KIY73492.1"/>
    </source>
</evidence>
<dbReference type="Proteomes" id="UP000054007">
    <property type="component" value="Unassembled WGS sequence"/>
</dbReference>
<feature type="compositionally biased region" description="Polar residues" evidence="1">
    <location>
        <begin position="192"/>
        <end position="234"/>
    </location>
</feature>
<feature type="compositionally biased region" description="Polar residues" evidence="1">
    <location>
        <begin position="94"/>
        <end position="118"/>
    </location>
</feature>
<evidence type="ECO:0000313" key="3">
    <source>
        <dbReference type="Proteomes" id="UP000054007"/>
    </source>
</evidence>
<dbReference type="STRING" id="1314674.A0A0D7BSV1"/>
<protein>
    <submittedName>
        <fullName evidence="2">Uncharacterized protein</fullName>
    </submittedName>
</protein>
<feature type="compositionally biased region" description="Basic and acidic residues" evidence="1">
    <location>
        <begin position="346"/>
        <end position="356"/>
    </location>
</feature>
<feature type="compositionally biased region" description="Polar residues" evidence="1">
    <location>
        <begin position="54"/>
        <end position="78"/>
    </location>
</feature>